<evidence type="ECO:0000313" key="2">
    <source>
        <dbReference type="Proteomes" id="UP000789525"/>
    </source>
</evidence>
<accession>A0ACA9JWK7</accession>
<proteinExistence type="predicted"/>
<dbReference type="Proteomes" id="UP000789525">
    <property type="component" value="Unassembled WGS sequence"/>
</dbReference>
<protein>
    <submittedName>
        <fullName evidence="1">11534_t:CDS:1</fullName>
    </submittedName>
</protein>
<evidence type="ECO:0000313" key="1">
    <source>
        <dbReference type="EMBL" id="CAG8439670.1"/>
    </source>
</evidence>
<comment type="caution">
    <text evidence="1">The sequence shown here is derived from an EMBL/GenBank/DDBJ whole genome shotgun (WGS) entry which is preliminary data.</text>
</comment>
<dbReference type="EMBL" id="CAJVPT010000151">
    <property type="protein sequence ID" value="CAG8439670.1"/>
    <property type="molecule type" value="Genomic_DNA"/>
</dbReference>
<gene>
    <name evidence="1" type="ORF">ACOLOM_LOCUS147</name>
</gene>
<keyword evidence="2" id="KW-1185">Reference proteome</keyword>
<sequence length="1497" mass="172384">MSNPWINKRVPMSKVGEGSGSASCTNSPEQVQNLTDVSQLILELINSVLAQSIVLPPIDCDSQDYNVTGDEQVDNLIKNIQNDGTPADYFALKFLLDDPSNSFSPVVLHKIFGTLCDSSIFHDHIEETTIILELNLRTLLAAIRIYTTTSKTTITREFRKEMFDKLAKFSDSHFYNSNIATETMKKSGSHSSSSLLSSYEDKLLRNYNIDFLLAVFRDTINDKGNIRDKKELSRARQTPRLSVNNNTIKEISVTGTEIRLTEQLRNTLDLDYPKSSWYLKWKQLVEKKGNLFKLSLDNTNIEFQEKELLEELWMHVSSKSFDSDPQKIDDEPLADTKSFWFGVLDVAQELAAWTQSTKTLIFIYYLALQSLQRGHGAYIRSKAIELLISLLARHPVLFSEFEAHFMEFLASLSANKQEKYKKLFEIVMRRFQSYRRMANACSSGHHANLQSKINKRIDASVQHSNTHLKDATHFDIIADELTCPITQDLGENFKKLPCGHCISEEGIKGWTKECKSKSKLFSCCICRAEFLWEKVESAPISYLHRGMYQFVGYIPREEVTLTHVTPSISLSTRKNPRIRIKGLGIIKKRHSAYRQAEAALKNENFVMAVYWLNLVLDIWPDSYGIRCKRAWVVQQLGDLYQAVTDLNIASHLKPWKPKAWSLLASVSLQMGIPEMALPHISRALELDQKNLQFLSMRSTIYVKLRQYDNASRDMDTILDLASQMTASTRIRSSFPAFISMIRFKNSRPSQPENKTIIVDTLMRRSKLYFDQSKYQLAKQDLDRLLQWDNKNLEGLVLRGRVHYRTYQYCAALSDFNGVIAIDPQNVYAYNLRALTNSGMGVFDQAIKDSDHAINLNPVEGYSYRFRSMILDDMGQDEDALDYANVAHIIDRTNMENMYRCLWARIYLYRYKDVLSYLNVYLNYLNENFENDDTDTAEMLVMRGFIYHLLEGREEDAFNDFRRVLEIDSKNTNALACRGQLYTRLGKFTEALADLNVAIEIDSENSYIYRNRAYLWYKMGTYTKSLQDLDTAENLHPERGMTSSTREGRRRSFLYRGLIYHKLGDHKKALDNLNGAITILQDDETMIPLVERAIVYFSTDQLEEALDDLKKALVVEPKDVYMSRSLSKGIELYGKIYNSFSTCDEKKLSWMDLREPDPRMPQSTLRKLKVVTSFQDDTNELDPCDSLKKLSQEFERLLSSRSKIDSFEHNEKKVSENDSFESLSSIFESDDEFPDEDDGAASANHKTISRNKGKGVDKQEEKESTSREEIVEPNPYDELRNLLQEFESFLYRQIKLNDLDDNEISNDSFEELKDAHSKPQDNTEEVDEDCEIIALNKGKGVDQLNDRNENITKEDPSISHEKPLLRQNETSYNFVTDDDNAKLKEADMHKYEDNICSVDIDNKISVLNENHQYEKIEEETVQSEESSSHGFSRALDFLEAAQNTEGYFDQQKFDQAIAQWEKVSSGDSYASDILRALQTIKANHSQILISREGNSNNI</sequence>
<name>A0ACA9JWK7_9GLOM</name>
<reference evidence="1" key="1">
    <citation type="submission" date="2021-06" db="EMBL/GenBank/DDBJ databases">
        <authorList>
            <person name="Kallberg Y."/>
            <person name="Tangrot J."/>
            <person name="Rosling A."/>
        </authorList>
    </citation>
    <scope>NUCLEOTIDE SEQUENCE</scope>
    <source>
        <strain evidence="1">CL356</strain>
    </source>
</reference>
<organism evidence="1 2">
    <name type="scientific">Acaulospora colombiana</name>
    <dbReference type="NCBI Taxonomy" id="27376"/>
    <lineage>
        <taxon>Eukaryota</taxon>
        <taxon>Fungi</taxon>
        <taxon>Fungi incertae sedis</taxon>
        <taxon>Mucoromycota</taxon>
        <taxon>Glomeromycotina</taxon>
        <taxon>Glomeromycetes</taxon>
        <taxon>Diversisporales</taxon>
        <taxon>Acaulosporaceae</taxon>
        <taxon>Acaulospora</taxon>
    </lineage>
</organism>